<name>A0ACB6RDW8_9PLEO</name>
<sequence length="187" mass="20917">MKDIFATLLYISATLATSIPHDTPNPPDSNLTLILSGSGDNQYWLLNESNLPPSIPLLNTSTKISRKSPQPNANTESVECHGWHQASEGECRKFMLAIRNNRASIPDSPRDIRYRGCYVSWSKPATGSLSFFYDAFVEIYNACERNGWISGLKRKVNIGGTLLTQCLSGRPWGCRLWKVSRFFSGLQ</sequence>
<dbReference type="Proteomes" id="UP000799755">
    <property type="component" value="Unassembled WGS sequence"/>
</dbReference>
<evidence type="ECO:0000313" key="1">
    <source>
        <dbReference type="EMBL" id="KAF2477528.1"/>
    </source>
</evidence>
<protein>
    <submittedName>
        <fullName evidence="1">Uncharacterized protein</fullName>
    </submittedName>
</protein>
<gene>
    <name evidence="1" type="ORF">BDR25DRAFT_364381</name>
</gene>
<evidence type="ECO:0000313" key="2">
    <source>
        <dbReference type="Proteomes" id="UP000799755"/>
    </source>
</evidence>
<organism evidence="1 2">
    <name type="scientific">Lindgomyces ingoldianus</name>
    <dbReference type="NCBI Taxonomy" id="673940"/>
    <lineage>
        <taxon>Eukaryota</taxon>
        <taxon>Fungi</taxon>
        <taxon>Dikarya</taxon>
        <taxon>Ascomycota</taxon>
        <taxon>Pezizomycotina</taxon>
        <taxon>Dothideomycetes</taxon>
        <taxon>Pleosporomycetidae</taxon>
        <taxon>Pleosporales</taxon>
        <taxon>Lindgomycetaceae</taxon>
        <taxon>Lindgomyces</taxon>
    </lineage>
</organism>
<comment type="caution">
    <text evidence="1">The sequence shown here is derived from an EMBL/GenBank/DDBJ whole genome shotgun (WGS) entry which is preliminary data.</text>
</comment>
<keyword evidence="2" id="KW-1185">Reference proteome</keyword>
<reference evidence="1" key="1">
    <citation type="journal article" date="2020" name="Stud. Mycol.">
        <title>101 Dothideomycetes genomes: a test case for predicting lifestyles and emergence of pathogens.</title>
        <authorList>
            <person name="Haridas S."/>
            <person name="Albert R."/>
            <person name="Binder M."/>
            <person name="Bloem J."/>
            <person name="Labutti K."/>
            <person name="Salamov A."/>
            <person name="Andreopoulos B."/>
            <person name="Baker S."/>
            <person name="Barry K."/>
            <person name="Bills G."/>
            <person name="Bluhm B."/>
            <person name="Cannon C."/>
            <person name="Castanera R."/>
            <person name="Culley D."/>
            <person name="Daum C."/>
            <person name="Ezra D."/>
            <person name="Gonzalez J."/>
            <person name="Henrissat B."/>
            <person name="Kuo A."/>
            <person name="Liang C."/>
            <person name="Lipzen A."/>
            <person name="Lutzoni F."/>
            <person name="Magnuson J."/>
            <person name="Mondo S."/>
            <person name="Nolan M."/>
            <person name="Ohm R."/>
            <person name="Pangilinan J."/>
            <person name="Park H.-J."/>
            <person name="Ramirez L."/>
            <person name="Alfaro M."/>
            <person name="Sun H."/>
            <person name="Tritt A."/>
            <person name="Yoshinaga Y."/>
            <person name="Zwiers L.-H."/>
            <person name="Turgeon B."/>
            <person name="Goodwin S."/>
            <person name="Spatafora J."/>
            <person name="Crous P."/>
            <person name="Grigoriev I."/>
        </authorList>
    </citation>
    <scope>NUCLEOTIDE SEQUENCE</scope>
    <source>
        <strain evidence="1">ATCC 200398</strain>
    </source>
</reference>
<accession>A0ACB6RDW8</accession>
<dbReference type="EMBL" id="MU003492">
    <property type="protein sequence ID" value="KAF2477528.1"/>
    <property type="molecule type" value="Genomic_DNA"/>
</dbReference>
<proteinExistence type="predicted"/>